<dbReference type="Proteomes" id="UP000243084">
    <property type="component" value="Unassembled WGS sequence"/>
</dbReference>
<dbReference type="InterPro" id="IPR009525">
    <property type="entry name" value="DUF1145"/>
</dbReference>
<evidence type="ECO:0000313" key="3">
    <source>
        <dbReference type="Proteomes" id="UP000243084"/>
    </source>
</evidence>
<proteinExistence type="predicted"/>
<dbReference type="PANTHER" id="PTHR38775:SF1">
    <property type="entry name" value="INNER MEMBRANE PROTEIN"/>
    <property type="match status" value="1"/>
</dbReference>
<gene>
    <name evidence="2" type="ORF">SAMN05216229_11235</name>
</gene>
<evidence type="ECO:0000313" key="2">
    <source>
        <dbReference type="EMBL" id="SFQ13399.1"/>
    </source>
</evidence>
<dbReference type="RefSeq" id="WP_092432822.1">
    <property type="nucleotide sequence ID" value="NZ_FOXM01000012.1"/>
</dbReference>
<sequence>MKLLTTLGRLLAVPFWLAVLGNLIAPFAAPFALLLNLAGAGVLLLHVLQLGLCHGRLVASPRPTRDRLLLLLFGAFYLDALPSAEAVGEELLQATREPDATVAEIPLAAARTPVAECDAA</sequence>
<organism evidence="2 3">
    <name type="scientific">Geopseudomonas sagittaria</name>
    <dbReference type="NCBI Taxonomy" id="1135990"/>
    <lineage>
        <taxon>Bacteria</taxon>
        <taxon>Pseudomonadati</taxon>
        <taxon>Pseudomonadota</taxon>
        <taxon>Gammaproteobacteria</taxon>
        <taxon>Pseudomonadales</taxon>
        <taxon>Pseudomonadaceae</taxon>
        <taxon>Geopseudomonas</taxon>
    </lineage>
</organism>
<name>A0A1I5W0W9_9GAMM</name>
<dbReference type="Pfam" id="PF06611">
    <property type="entry name" value="DUF1145"/>
    <property type="match status" value="1"/>
</dbReference>
<dbReference type="AlphaFoldDB" id="A0A1I5W0W9"/>
<feature type="transmembrane region" description="Helical" evidence="1">
    <location>
        <begin position="27"/>
        <end position="48"/>
    </location>
</feature>
<keyword evidence="3" id="KW-1185">Reference proteome</keyword>
<dbReference type="PANTHER" id="PTHR38775">
    <property type="entry name" value="INNER MEMBRANE PROTEIN-RELATED"/>
    <property type="match status" value="1"/>
</dbReference>
<reference evidence="3" key="1">
    <citation type="submission" date="2016-10" db="EMBL/GenBank/DDBJ databases">
        <authorList>
            <person name="Varghese N."/>
            <person name="Submissions S."/>
        </authorList>
    </citation>
    <scope>NUCLEOTIDE SEQUENCE [LARGE SCALE GENOMIC DNA]</scope>
    <source>
        <strain evidence="3">JCM 18195</strain>
    </source>
</reference>
<keyword evidence="1" id="KW-1133">Transmembrane helix</keyword>
<keyword evidence="1" id="KW-0472">Membrane</keyword>
<evidence type="ECO:0000256" key="1">
    <source>
        <dbReference type="SAM" id="Phobius"/>
    </source>
</evidence>
<keyword evidence="1" id="KW-0812">Transmembrane</keyword>
<protein>
    <submittedName>
        <fullName evidence="2">Putative membrane protein</fullName>
    </submittedName>
</protein>
<dbReference type="EMBL" id="FOXM01000012">
    <property type="protein sequence ID" value="SFQ13399.1"/>
    <property type="molecule type" value="Genomic_DNA"/>
</dbReference>
<accession>A0A1I5W0W9</accession>